<dbReference type="GO" id="GO:0007004">
    <property type="term" value="P:telomere maintenance via telomerase"/>
    <property type="evidence" value="ECO:0007669"/>
    <property type="project" value="TreeGrafter"/>
</dbReference>
<proteinExistence type="inferred from homology"/>
<keyword evidence="1" id="KW-0779">Telomere</keyword>
<keyword evidence="1" id="KW-0158">Chromosome</keyword>
<dbReference type="GO" id="GO:0046872">
    <property type="term" value="F:metal ion binding"/>
    <property type="evidence" value="ECO:0007669"/>
    <property type="project" value="UniProtKB-KW"/>
</dbReference>
<comment type="subcellular location">
    <subcellularLocation>
        <location evidence="1">Nucleus</location>
    </subcellularLocation>
    <subcellularLocation>
        <location evidence="1">Chromosome</location>
        <location evidence="1">Telomere</location>
    </subcellularLocation>
</comment>
<dbReference type="PANTHER" id="PTHR12066:SF0">
    <property type="entry name" value="TELOMERASE REVERSE TRANSCRIPTASE"/>
    <property type="match status" value="1"/>
</dbReference>
<name>A0A9Q1QM15_9CARY</name>
<dbReference type="EMBL" id="JAKOGI010000036">
    <property type="protein sequence ID" value="KAJ8447643.1"/>
    <property type="molecule type" value="Genomic_DNA"/>
</dbReference>
<dbReference type="InterPro" id="IPR003545">
    <property type="entry name" value="Telomerase_RT"/>
</dbReference>
<comment type="caution">
    <text evidence="2">The sequence shown here is derived from an EMBL/GenBank/DDBJ whole genome shotgun (WGS) entry which is preliminary data.</text>
</comment>
<keyword evidence="1" id="KW-0548">Nucleotidyltransferase</keyword>
<evidence type="ECO:0000313" key="3">
    <source>
        <dbReference type="Proteomes" id="UP001153076"/>
    </source>
</evidence>
<comment type="similarity">
    <text evidence="1">Belongs to the reverse transcriptase family. Telomerase subfamily.</text>
</comment>
<comment type="function">
    <text evidence="1">Telomerase is a ribonucleoprotein enzyme essential for the replication of chromosome termini in most eukaryotes. It elongates telomeres. It is a reverse transcriptase that adds simple sequence repeats to chromosome ends by copying a template sequence within the RNA component of the enzyme.</text>
</comment>
<dbReference type="OrthoDB" id="289721at2759"/>
<dbReference type="Proteomes" id="UP001153076">
    <property type="component" value="Unassembled WGS sequence"/>
</dbReference>
<dbReference type="EC" id="2.7.7.49" evidence="1"/>
<dbReference type="GO" id="GO:0000333">
    <property type="term" value="C:telomerase catalytic core complex"/>
    <property type="evidence" value="ECO:0007669"/>
    <property type="project" value="TreeGrafter"/>
</dbReference>
<evidence type="ECO:0000256" key="1">
    <source>
        <dbReference type="RuleBase" id="RU365061"/>
    </source>
</evidence>
<dbReference type="AlphaFoldDB" id="A0A9Q1QM15"/>
<reference evidence="2" key="1">
    <citation type="submission" date="2022-04" db="EMBL/GenBank/DDBJ databases">
        <title>Carnegiea gigantea Genome sequencing and assembly v2.</title>
        <authorList>
            <person name="Copetti D."/>
            <person name="Sanderson M.J."/>
            <person name="Burquez A."/>
            <person name="Wojciechowski M.F."/>
        </authorList>
    </citation>
    <scope>NUCLEOTIDE SEQUENCE</scope>
    <source>
        <strain evidence="2">SGP5-SGP5p</strain>
        <tissue evidence="2">Aerial part</tissue>
    </source>
</reference>
<evidence type="ECO:0000313" key="2">
    <source>
        <dbReference type="EMBL" id="KAJ8447643.1"/>
    </source>
</evidence>
<dbReference type="GO" id="GO:0000781">
    <property type="term" value="C:chromosome, telomeric region"/>
    <property type="evidence" value="ECO:0007669"/>
    <property type="project" value="UniProtKB-SubCell"/>
</dbReference>
<organism evidence="2 3">
    <name type="scientific">Carnegiea gigantea</name>
    <dbReference type="NCBI Taxonomy" id="171969"/>
    <lineage>
        <taxon>Eukaryota</taxon>
        <taxon>Viridiplantae</taxon>
        <taxon>Streptophyta</taxon>
        <taxon>Embryophyta</taxon>
        <taxon>Tracheophyta</taxon>
        <taxon>Spermatophyta</taxon>
        <taxon>Magnoliopsida</taxon>
        <taxon>eudicotyledons</taxon>
        <taxon>Gunneridae</taxon>
        <taxon>Pentapetalae</taxon>
        <taxon>Caryophyllales</taxon>
        <taxon>Cactineae</taxon>
        <taxon>Cactaceae</taxon>
        <taxon>Cactoideae</taxon>
        <taxon>Echinocereeae</taxon>
        <taxon>Carnegiea</taxon>
    </lineage>
</organism>
<accession>A0A9Q1QM15</accession>
<keyword evidence="1" id="KW-0460">Magnesium</keyword>
<keyword evidence="3" id="KW-1185">Reference proteome</keyword>
<keyword evidence="1" id="KW-0539">Nucleus</keyword>
<dbReference type="GO" id="GO:0003720">
    <property type="term" value="F:telomerase activity"/>
    <property type="evidence" value="ECO:0007669"/>
    <property type="project" value="InterPro"/>
</dbReference>
<protein>
    <recommendedName>
        <fullName evidence="1">Telomerase reverse transcriptase</fullName>
        <ecNumber evidence="1">2.7.7.49</ecNumber>
    </recommendedName>
    <alternativeName>
        <fullName evidence="1">Telomerase catalytic subunit</fullName>
    </alternativeName>
</protein>
<sequence>MGKRKRVPEVLWRMFGSRARTLSEAIISLIPQHCDCNGRGKCLRCVFGVGDEAAMAYLIRPDDLQEYRQLMMTCFVVIPTDAPPLPPLLSFSLRWSQPQIVERTIEALFSKQAANANVICSGYEKITWIILGFSSNTKLRKRHSVPSDATRERGVTSCKGVQHADVYALRFYKEFGLGNC</sequence>
<keyword evidence="1" id="KW-0479">Metal-binding</keyword>
<keyword evidence="1" id="KW-0695">RNA-directed DNA polymerase</keyword>
<dbReference type="PANTHER" id="PTHR12066">
    <property type="entry name" value="TELOMERASE REVERSE TRANSCRIPTASE"/>
    <property type="match status" value="1"/>
</dbReference>
<comment type="catalytic activity">
    <reaction evidence="1">
        <text>DNA(n) + a 2'-deoxyribonucleoside 5'-triphosphate = DNA(n+1) + diphosphate</text>
        <dbReference type="Rhea" id="RHEA:22508"/>
        <dbReference type="Rhea" id="RHEA-COMP:17339"/>
        <dbReference type="Rhea" id="RHEA-COMP:17340"/>
        <dbReference type="ChEBI" id="CHEBI:33019"/>
        <dbReference type="ChEBI" id="CHEBI:61560"/>
        <dbReference type="ChEBI" id="CHEBI:173112"/>
        <dbReference type="EC" id="2.7.7.49"/>
    </reaction>
</comment>
<gene>
    <name evidence="2" type="ORF">Cgig2_031697</name>
</gene>
<keyword evidence="1" id="KW-0808">Transferase</keyword>
<dbReference type="GO" id="GO:0070034">
    <property type="term" value="F:telomerase RNA binding"/>
    <property type="evidence" value="ECO:0007669"/>
    <property type="project" value="TreeGrafter"/>
</dbReference>
<dbReference type="GO" id="GO:0042162">
    <property type="term" value="F:telomeric DNA binding"/>
    <property type="evidence" value="ECO:0007669"/>
    <property type="project" value="TreeGrafter"/>
</dbReference>